<dbReference type="RefSeq" id="WP_209499573.1">
    <property type="nucleotide sequence ID" value="NZ_JAGGMQ010000002.1"/>
</dbReference>
<evidence type="ECO:0000313" key="2">
    <source>
        <dbReference type="Proteomes" id="UP001195624"/>
    </source>
</evidence>
<keyword evidence="2" id="KW-1185">Reference proteome</keyword>
<comment type="caution">
    <text evidence="1">The sequence shown here is derived from an EMBL/GenBank/DDBJ whole genome shotgun (WGS) entry which is preliminary data.</text>
</comment>
<proteinExistence type="predicted"/>
<dbReference type="Proteomes" id="UP001195624">
    <property type="component" value="Unassembled WGS sequence"/>
</dbReference>
<organism evidence="1 2">
    <name type="scientific">Winslowiella toletana</name>
    <dbReference type="NCBI Taxonomy" id="92490"/>
    <lineage>
        <taxon>Bacteria</taxon>
        <taxon>Pseudomonadati</taxon>
        <taxon>Pseudomonadota</taxon>
        <taxon>Gammaproteobacteria</taxon>
        <taxon>Enterobacterales</taxon>
        <taxon>Erwiniaceae</taxon>
        <taxon>Winslowiella</taxon>
    </lineage>
</organism>
<reference evidence="2" key="2">
    <citation type="submission" date="2023-07" db="EMBL/GenBank/DDBJ databases">
        <title>Genome mining of underrepresented organisms for secondary metabolites.</title>
        <authorList>
            <person name="D'Agostino P.M."/>
        </authorList>
    </citation>
    <scope>NUCLEOTIDE SEQUENCE [LARGE SCALE GENOMIC DNA]</scope>
    <source>
        <strain evidence="2">WS4403</strain>
    </source>
</reference>
<name>A0ABS4PG95_9GAMM</name>
<sequence length="124" mass="14021">MATRHYFNADETGAAHKPVQPQVMPDVPQLQSEYRAVLDFAVRFNRRRSRLAGMKPNLNTEALIRGEMTRLVQAGQAGKLAPAKLKRMVIASAQKNRSHRQWTPDATLERRHGMLAGAQRHVKI</sequence>
<evidence type="ECO:0000313" key="1">
    <source>
        <dbReference type="EMBL" id="MBP2171672.1"/>
    </source>
</evidence>
<protein>
    <submittedName>
        <fullName evidence="1">Uncharacterized protein</fullName>
    </submittedName>
</protein>
<gene>
    <name evidence="1" type="ORF">J2125_004968</name>
</gene>
<accession>A0ABS4PG95</accession>
<reference evidence="1 2" key="1">
    <citation type="submission" date="2021-03" db="EMBL/GenBank/DDBJ databases">
        <authorList>
            <person name="D'Agostino P."/>
            <person name="Huntemann M."/>
            <person name="Clum A."/>
            <person name="Spunde A."/>
            <person name="Palaniappan K."/>
            <person name="Ritter S."/>
            <person name="Mikhailova N."/>
            <person name="Chen I.-M."/>
            <person name="Stamatis D."/>
            <person name="Reddy T."/>
            <person name="O'Malley R."/>
            <person name="Daum C."/>
            <person name="Shapiro N."/>
            <person name="Ivanova N."/>
            <person name="Kyrpides N."/>
            <person name="Woyke T."/>
        </authorList>
    </citation>
    <scope>NUCLEOTIDE SEQUENCE [LARGE SCALE GENOMIC DNA]</scope>
    <source>
        <strain evidence="1 2">WS4403</strain>
    </source>
</reference>
<dbReference type="EMBL" id="JAGGMQ010000002">
    <property type="protein sequence ID" value="MBP2171672.1"/>
    <property type="molecule type" value="Genomic_DNA"/>
</dbReference>